<dbReference type="CDD" id="cd00448">
    <property type="entry name" value="YjgF_YER057c_UK114_family"/>
    <property type="match status" value="1"/>
</dbReference>
<dbReference type="OrthoDB" id="9803101at2"/>
<dbReference type="GeneID" id="75735565"/>
<gene>
    <name evidence="1" type="ordered locus">NT01EI_3081</name>
</gene>
<dbReference type="SUPFAM" id="SSF55298">
    <property type="entry name" value="YjgF-like"/>
    <property type="match status" value="1"/>
</dbReference>
<dbReference type="RefSeq" id="WP_015872319.1">
    <property type="nucleotide sequence ID" value="NC_012779.2"/>
</dbReference>
<accession>C5BAM4</accession>
<dbReference type="Proteomes" id="UP000001485">
    <property type="component" value="Chromosome"/>
</dbReference>
<reference evidence="2" key="1">
    <citation type="submission" date="2009-03" db="EMBL/GenBank/DDBJ databases">
        <title>Complete genome sequence of Edwardsiella ictaluri 93-146.</title>
        <authorList>
            <person name="Williams M.L."/>
            <person name="Gillaspy A.F."/>
            <person name="Dyer D.W."/>
            <person name="Thune R.L."/>
            <person name="Waldbieser G.C."/>
            <person name="Schuster S.C."/>
            <person name="Gipson J."/>
            <person name="Zaitshik J."/>
            <person name="Landry C."/>
            <person name="Lawrence M.L."/>
        </authorList>
    </citation>
    <scope>NUCLEOTIDE SEQUENCE [LARGE SCALE GENOMIC DNA]</scope>
    <source>
        <strain evidence="2">93-146</strain>
    </source>
</reference>
<name>C5BAM4_EDWI9</name>
<dbReference type="InterPro" id="IPR035959">
    <property type="entry name" value="RutC-like_sf"/>
</dbReference>
<reference evidence="1 2" key="2">
    <citation type="journal article" date="2012" name="J. Bacteriol.">
        <title>Genome Sequence of Edwardsiella ictaluri 93-146, a Strain Associated with a Natural Channel Catfish Outbreak of Enteric Septicemia of Catfish.</title>
        <authorList>
            <person name="Williams M.L."/>
            <person name="Gillaspy A.F."/>
            <person name="Dyer D.W."/>
            <person name="Thune R.L."/>
            <person name="Waldbieser G.C."/>
            <person name="Schuster S.C."/>
            <person name="Gipson J."/>
            <person name="Zaitshik J."/>
            <person name="Landry C."/>
            <person name="Banes M.M."/>
            <person name="Lawrence M.L."/>
        </authorList>
    </citation>
    <scope>NUCLEOTIDE SEQUENCE [LARGE SCALE GENOMIC DNA]</scope>
    <source>
        <strain evidence="1 2">93-146</strain>
    </source>
</reference>
<evidence type="ECO:0000313" key="1">
    <source>
        <dbReference type="EMBL" id="ACR70231.1"/>
    </source>
</evidence>
<sequence length="67" mass="7389">MLALNMIKNGSSIGDIILTTLIINLHQRSLWGIFTDHGVPFPARSCVEVARLPKDTLIGIEAIALYR</sequence>
<organism evidence="1 2">
    <name type="scientific">Edwardsiella ictaluri (strain 93-146)</name>
    <dbReference type="NCBI Taxonomy" id="634503"/>
    <lineage>
        <taxon>Bacteria</taxon>
        <taxon>Pseudomonadati</taxon>
        <taxon>Pseudomonadota</taxon>
        <taxon>Gammaproteobacteria</taxon>
        <taxon>Enterobacterales</taxon>
        <taxon>Hafniaceae</taxon>
        <taxon>Edwardsiella</taxon>
    </lineage>
</organism>
<dbReference type="AlphaFoldDB" id="C5BAM4"/>
<dbReference type="KEGG" id="eic:NT01EI_3081"/>
<dbReference type="Gene3D" id="3.30.1330.40">
    <property type="entry name" value="RutC-like"/>
    <property type="match status" value="1"/>
</dbReference>
<dbReference type="Pfam" id="PF01042">
    <property type="entry name" value="Ribonuc_L-PSP"/>
    <property type="match status" value="1"/>
</dbReference>
<dbReference type="EMBL" id="CP001600">
    <property type="protein sequence ID" value="ACR70231.1"/>
    <property type="molecule type" value="Genomic_DNA"/>
</dbReference>
<dbReference type="InterPro" id="IPR006175">
    <property type="entry name" value="YjgF/YER057c/UK114"/>
</dbReference>
<evidence type="ECO:0000313" key="2">
    <source>
        <dbReference type="Proteomes" id="UP000001485"/>
    </source>
</evidence>
<protein>
    <submittedName>
        <fullName evidence="1">Uncharacterized protein</fullName>
    </submittedName>
</protein>
<proteinExistence type="predicted"/>
<dbReference type="HOGENOM" id="CLU_2805637_0_0_6"/>